<name>A0A4Q5N693_9MICO</name>
<evidence type="ECO:0000259" key="2">
    <source>
        <dbReference type="Pfam" id="PF14530"/>
    </source>
</evidence>
<dbReference type="CDD" id="cd00657">
    <property type="entry name" value="Ferritin_like"/>
    <property type="match status" value="1"/>
</dbReference>
<feature type="domain" description="DUF4439" evidence="2">
    <location>
        <begin position="224"/>
        <end position="354"/>
    </location>
</feature>
<reference evidence="3 4" key="1">
    <citation type="submission" date="2019-01" db="EMBL/GenBank/DDBJ databases">
        <title>Novel species of Cellulomonas.</title>
        <authorList>
            <person name="Liu Q."/>
            <person name="Xin Y.-H."/>
        </authorList>
    </citation>
    <scope>NUCLEOTIDE SEQUENCE [LARGE SCALE GENOMIC DNA]</scope>
    <source>
        <strain evidence="3 4">HLT2-17</strain>
    </source>
</reference>
<feature type="region of interest" description="Disordered" evidence="1">
    <location>
        <begin position="112"/>
        <end position="149"/>
    </location>
</feature>
<proteinExistence type="predicted"/>
<comment type="caution">
    <text evidence="3">The sequence shown here is derived from an EMBL/GenBank/DDBJ whole genome shotgun (WGS) entry which is preliminary data.</text>
</comment>
<dbReference type="InterPro" id="IPR009078">
    <property type="entry name" value="Ferritin-like_SF"/>
</dbReference>
<sequence length="358" mass="35666">MARSRAMTSPLVSPCRRAAERPVPARRPRVASRLLALVTGLTLVGLVAGCGLRLETPAPTAPSPDSSESARQRASADSVGLMVLAGAPGADPADPVTAIRAAVVTQATEHLDQLGPGDSSTAEPTAEPTADPSSADPSSAVPGTVDPVGTTPAAVVTQLTQAAASARADAASIPDGPLARLLGSVATARLLLARQLAAATAIEGPAVPEVSTPTSAPTGPGLSALSDLVAGEDQAGYGYEVIAAKLSDAARTDASDRAAVHRARADQWATLLEIAGTGLDPRRSAYALPAGLDDPAAAVAQAQTLELSLAATYAALLTATDAESRAVLLDGLTEATATAVAWGAPVPSFPGLPERTAS</sequence>
<evidence type="ECO:0000313" key="3">
    <source>
        <dbReference type="EMBL" id="RYV52417.1"/>
    </source>
</evidence>
<dbReference type="Pfam" id="PF14530">
    <property type="entry name" value="DUF4439"/>
    <property type="match status" value="1"/>
</dbReference>
<dbReference type="AlphaFoldDB" id="A0A4Q5N693"/>
<dbReference type="SUPFAM" id="SSF47240">
    <property type="entry name" value="Ferritin-like"/>
    <property type="match status" value="1"/>
</dbReference>
<keyword evidence="4" id="KW-1185">Reference proteome</keyword>
<protein>
    <submittedName>
        <fullName evidence="3">DUF4439 domain-containing protein</fullName>
    </submittedName>
</protein>
<evidence type="ECO:0000256" key="1">
    <source>
        <dbReference type="SAM" id="MobiDB-lite"/>
    </source>
</evidence>
<organism evidence="3 4">
    <name type="scientific">Pengzhenrongella frigida</name>
    <dbReference type="NCBI Taxonomy" id="1259133"/>
    <lineage>
        <taxon>Bacteria</taxon>
        <taxon>Bacillati</taxon>
        <taxon>Actinomycetota</taxon>
        <taxon>Actinomycetes</taxon>
        <taxon>Micrococcales</taxon>
        <taxon>Pengzhenrongella</taxon>
    </lineage>
</organism>
<gene>
    <name evidence="3" type="ORF">EUA98_02840</name>
</gene>
<feature type="region of interest" description="Disordered" evidence="1">
    <location>
        <begin position="1"/>
        <end position="24"/>
    </location>
</feature>
<feature type="compositionally biased region" description="Polar residues" evidence="1">
    <location>
        <begin position="1"/>
        <end position="11"/>
    </location>
</feature>
<dbReference type="Proteomes" id="UP000293764">
    <property type="component" value="Unassembled WGS sequence"/>
</dbReference>
<dbReference type="RefSeq" id="WP_165372696.1">
    <property type="nucleotide sequence ID" value="NZ_SDWW01000005.1"/>
</dbReference>
<dbReference type="InterPro" id="IPR012347">
    <property type="entry name" value="Ferritin-like"/>
</dbReference>
<dbReference type="EMBL" id="SDWW01000005">
    <property type="protein sequence ID" value="RYV52417.1"/>
    <property type="molecule type" value="Genomic_DNA"/>
</dbReference>
<feature type="compositionally biased region" description="Low complexity" evidence="1">
    <location>
        <begin position="126"/>
        <end position="142"/>
    </location>
</feature>
<evidence type="ECO:0000313" key="4">
    <source>
        <dbReference type="Proteomes" id="UP000293764"/>
    </source>
</evidence>
<dbReference type="Gene3D" id="1.20.1260.10">
    <property type="match status" value="1"/>
</dbReference>
<dbReference type="InterPro" id="IPR029447">
    <property type="entry name" value="DUF4439"/>
</dbReference>
<accession>A0A4Q5N693</accession>